<feature type="domain" description="Glycosyl transferase family 1" evidence="4">
    <location>
        <begin position="180"/>
        <end position="291"/>
    </location>
</feature>
<name>A0A6V8KX41_9ACTN</name>
<gene>
    <name evidence="6" type="ORF">Prum_008800</name>
</gene>
<evidence type="ECO:0000259" key="5">
    <source>
        <dbReference type="Pfam" id="PF13439"/>
    </source>
</evidence>
<feature type="region of interest" description="Disordered" evidence="3">
    <location>
        <begin position="329"/>
        <end position="348"/>
    </location>
</feature>
<dbReference type="Proteomes" id="UP000482960">
    <property type="component" value="Unassembled WGS sequence"/>
</dbReference>
<dbReference type="RefSeq" id="WP_173074115.1">
    <property type="nucleotide sequence ID" value="NZ_BLPG01000001.1"/>
</dbReference>
<dbReference type="Pfam" id="PF00534">
    <property type="entry name" value="Glycos_transf_1"/>
    <property type="match status" value="1"/>
</dbReference>
<dbReference type="EMBL" id="BLPG01000001">
    <property type="protein sequence ID" value="GFJ87238.1"/>
    <property type="molecule type" value="Genomic_DNA"/>
</dbReference>
<comment type="caution">
    <text evidence="6">The sequence shown here is derived from an EMBL/GenBank/DDBJ whole genome shotgun (WGS) entry which is preliminary data.</text>
</comment>
<dbReference type="GO" id="GO:0016757">
    <property type="term" value="F:glycosyltransferase activity"/>
    <property type="evidence" value="ECO:0007669"/>
    <property type="project" value="UniProtKB-KW"/>
</dbReference>
<dbReference type="PANTHER" id="PTHR12526">
    <property type="entry name" value="GLYCOSYLTRANSFERASE"/>
    <property type="match status" value="1"/>
</dbReference>
<dbReference type="PANTHER" id="PTHR12526:SF635">
    <property type="entry name" value="GLYCOSYL TRANSFERASE GROUP 1"/>
    <property type="match status" value="1"/>
</dbReference>
<protein>
    <recommendedName>
        <fullName evidence="8">Glycosyl transferase</fullName>
    </recommendedName>
</protein>
<proteinExistence type="predicted"/>
<keyword evidence="2" id="KW-0808">Transferase</keyword>
<keyword evidence="1" id="KW-0328">Glycosyltransferase</keyword>
<evidence type="ECO:0000256" key="2">
    <source>
        <dbReference type="ARBA" id="ARBA00022679"/>
    </source>
</evidence>
<reference evidence="6 7" key="1">
    <citation type="submission" date="2020-03" db="EMBL/GenBank/DDBJ databases">
        <title>Whole genome shotgun sequence of Phytohabitans rumicis NBRC 108638.</title>
        <authorList>
            <person name="Komaki H."/>
            <person name="Tamura T."/>
        </authorList>
    </citation>
    <scope>NUCLEOTIDE SEQUENCE [LARGE SCALE GENOMIC DNA]</scope>
    <source>
        <strain evidence="6 7">NBRC 108638</strain>
    </source>
</reference>
<evidence type="ECO:0008006" key="8">
    <source>
        <dbReference type="Google" id="ProtNLM"/>
    </source>
</evidence>
<evidence type="ECO:0000313" key="7">
    <source>
        <dbReference type="Proteomes" id="UP000482960"/>
    </source>
</evidence>
<dbReference type="InterPro" id="IPR028098">
    <property type="entry name" value="Glyco_trans_4-like_N"/>
</dbReference>
<evidence type="ECO:0000256" key="1">
    <source>
        <dbReference type="ARBA" id="ARBA00022676"/>
    </source>
</evidence>
<accession>A0A6V8KX41</accession>
<evidence type="ECO:0000259" key="4">
    <source>
        <dbReference type="Pfam" id="PF00534"/>
    </source>
</evidence>
<dbReference type="AlphaFoldDB" id="A0A6V8KX41"/>
<evidence type="ECO:0000313" key="6">
    <source>
        <dbReference type="EMBL" id="GFJ87238.1"/>
    </source>
</evidence>
<dbReference type="InterPro" id="IPR001296">
    <property type="entry name" value="Glyco_trans_1"/>
</dbReference>
<dbReference type="Pfam" id="PF13439">
    <property type="entry name" value="Glyco_transf_4"/>
    <property type="match status" value="1"/>
</dbReference>
<evidence type="ECO:0000256" key="3">
    <source>
        <dbReference type="SAM" id="MobiDB-lite"/>
    </source>
</evidence>
<reference evidence="6 7" key="2">
    <citation type="submission" date="2020-03" db="EMBL/GenBank/DDBJ databases">
        <authorList>
            <person name="Ichikawa N."/>
            <person name="Kimura A."/>
            <person name="Kitahashi Y."/>
            <person name="Uohara A."/>
        </authorList>
    </citation>
    <scope>NUCLEOTIDE SEQUENCE [LARGE SCALE GENOMIC DNA]</scope>
    <source>
        <strain evidence="6 7">NBRC 108638</strain>
    </source>
</reference>
<organism evidence="6 7">
    <name type="scientific">Phytohabitans rumicis</name>
    <dbReference type="NCBI Taxonomy" id="1076125"/>
    <lineage>
        <taxon>Bacteria</taxon>
        <taxon>Bacillati</taxon>
        <taxon>Actinomycetota</taxon>
        <taxon>Actinomycetes</taxon>
        <taxon>Micromonosporales</taxon>
        <taxon>Micromonosporaceae</taxon>
    </lineage>
</organism>
<sequence>MRVLHVITGLGVGGAEHQLRLLLRRLEHDCEVVTLVNPGPVAAAIRADGVTVHELGMRGNRDLSAIPRLAGLIRDGRFDAVHTHLFRAGVYGRVAARLAGVRTVAATEHSLGDGVIEGRPTTAGVRALYLATERLGGTTIAVSEAVRRRLVGWGVPDRRIEVIPNGIDAGELRYDSALRQATRARLGIPADARVVGGVGRLQPTKRFDDLIRAVAALPDVILLLAGDGPARVALTGLARELGIGDRVVFAGAVPHARGALCAMDVFASPSAQETFGMAVIEALACGLPVLYVSCPRWRTAGPSPARAGYRPARPRCATGCAPRCATCPASGGPSRPSSPGTTSPTSPAWWATSTSGWAQAVTAGRECHERQSNTPTSWHAGTPGLARRRGRWRLLRGEGAQLPGRVACRVHR</sequence>
<keyword evidence="7" id="KW-1185">Reference proteome</keyword>
<feature type="compositionally biased region" description="Low complexity" evidence="3">
    <location>
        <begin position="329"/>
        <end position="347"/>
    </location>
</feature>
<feature type="domain" description="Glycosyltransferase subfamily 4-like N-terminal" evidence="5">
    <location>
        <begin position="13"/>
        <end position="169"/>
    </location>
</feature>
<dbReference type="Gene3D" id="3.40.50.2000">
    <property type="entry name" value="Glycogen Phosphorylase B"/>
    <property type="match status" value="2"/>
</dbReference>
<dbReference type="SUPFAM" id="SSF53756">
    <property type="entry name" value="UDP-Glycosyltransferase/glycogen phosphorylase"/>
    <property type="match status" value="1"/>
</dbReference>